<dbReference type="GO" id="GO:0006656">
    <property type="term" value="P:phosphatidylcholine biosynthetic process"/>
    <property type="evidence" value="ECO:0007669"/>
    <property type="project" value="UniProtKB-UniPathway"/>
</dbReference>
<keyword evidence="8" id="KW-0479">Metal-binding</keyword>
<dbReference type="Gene3D" id="3.30.40.10">
    <property type="entry name" value="Zinc/RING finger domain, C3HC4 (zinc finger)"/>
    <property type="match status" value="1"/>
</dbReference>
<keyword evidence="7 21" id="KW-0812">Transmembrane</keyword>
<keyword evidence="5" id="KW-0808">Transferase</keyword>
<keyword evidence="13" id="KW-0862">Zinc</keyword>
<evidence type="ECO:0000256" key="17">
    <source>
        <dbReference type="ARBA" id="ARBA00023209"/>
    </source>
</evidence>
<keyword evidence="15" id="KW-0443">Lipid metabolism</keyword>
<evidence type="ECO:0000256" key="14">
    <source>
        <dbReference type="ARBA" id="ARBA00022989"/>
    </source>
</evidence>
<feature type="domain" description="RING-type" evidence="22">
    <location>
        <begin position="653"/>
        <end position="892"/>
    </location>
</feature>
<keyword evidence="24" id="KW-1185">Reference proteome</keyword>
<dbReference type="InterPro" id="IPR051628">
    <property type="entry name" value="LUBAC_E3_Ligases"/>
</dbReference>
<feature type="compositionally biased region" description="Gly residues" evidence="20">
    <location>
        <begin position="1110"/>
        <end position="1119"/>
    </location>
</feature>
<keyword evidence="4" id="KW-0489">Methyltransferase</keyword>
<organism evidence="23 24">
    <name type="scientific">Ephemerocybe angulata</name>
    <dbReference type="NCBI Taxonomy" id="980116"/>
    <lineage>
        <taxon>Eukaryota</taxon>
        <taxon>Fungi</taxon>
        <taxon>Dikarya</taxon>
        <taxon>Basidiomycota</taxon>
        <taxon>Agaricomycotina</taxon>
        <taxon>Agaricomycetes</taxon>
        <taxon>Agaricomycetidae</taxon>
        <taxon>Agaricales</taxon>
        <taxon>Agaricineae</taxon>
        <taxon>Psathyrellaceae</taxon>
        <taxon>Ephemerocybe</taxon>
    </lineage>
</organism>
<evidence type="ECO:0000256" key="5">
    <source>
        <dbReference type="ARBA" id="ARBA00022679"/>
    </source>
</evidence>
<comment type="caution">
    <text evidence="23">The sequence shown here is derived from an EMBL/GenBank/DDBJ whole genome shotgun (WGS) entry which is preliminary data.</text>
</comment>
<dbReference type="InterPro" id="IPR047544">
    <property type="entry name" value="RING-HC_RBR_RNF216"/>
</dbReference>
<keyword evidence="18" id="KW-1208">Phospholipid metabolism</keyword>
<evidence type="ECO:0000256" key="11">
    <source>
        <dbReference type="ARBA" id="ARBA00022786"/>
    </source>
</evidence>
<dbReference type="GO" id="GO:0008270">
    <property type="term" value="F:zinc ion binding"/>
    <property type="evidence" value="ECO:0007669"/>
    <property type="project" value="UniProtKB-KW"/>
</dbReference>
<protein>
    <recommendedName>
        <fullName evidence="22">RING-type domain-containing protein</fullName>
    </recommendedName>
</protein>
<dbReference type="CDD" id="cd16630">
    <property type="entry name" value="RING-HC_RBR_RNF216"/>
    <property type="match status" value="1"/>
</dbReference>
<evidence type="ECO:0000256" key="7">
    <source>
        <dbReference type="ARBA" id="ARBA00022692"/>
    </source>
</evidence>
<dbReference type="OrthoDB" id="10009520at2759"/>
<evidence type="ECO:0000313" key="24">
    <source>
        <dbReference type="Proteomes" id="UP000521943"/>
    </source>
</evidence>
<evidence type="ECO:0000259" key="22">
    <source>
        <dbReference type="PROSITE" id="PS51873"/>
    </source>
</evidence>
<dbReference type="Gene3D" id="1.20.120.1750">
    <property type="match status" value="1"/>
</dbReference>
<keyword evidence="16 21" id="KW-0472">Membrane</keyword>
<evidence type="ECO:0000256" key="2">
    <source>
        <dbReference type="ARBA" id="ARBA00004906"/>
    </source>
</evidence>
<dbReference type="InterPro" id="IPR047545">
    <property type="entry name" value="BRcat_RBR_RNF216"/>
</dbReference>
<gene>
    <name evidence="23" type="ORF">DFP72DRAFT_1178800</name>
</gene>
<dbReference type="Proteomes" id="UP000521943">
    <property type="component" value="Unassembled WGS sequence"/>
</dbReference>
<feature type="region of interest" description="Disordered" evidence="20">
    <location>
        <begin position="618"/>
        <end position="648"/>
    </location>
</feature>
<dbReference type="GO" id="GO:0012505">
    <property type="term" value="C:endomembrane system"/>
    <property type="evidence" value="ECO:0007669"/>
    <property type="project" value="UniProtKB-SubCell"/>
</dbReference>
<keyword evidence="17" id="KW-0594">Phospholipid biosynthesis</keyword>
<accession>A0A8H6H951</accession>
<keyword evidence="19" id="KW-0175">Coiled coil</keyword>
<evidence type="ECO:0000256" key="16">
    <source>
        <dbReference type="ARBA" id="ARBA00023136"/>
    </source>
</evidence>
<dbReference type="Pfam" id="PF04191">
    <property type="entry name" value="PEMT"/>
    <property type="match status" value="1"/>
</dbReference>
<sequence length="1384" mass="154116">MTYHAYEPSTGAYHPVFDLSSSPEPEALPSVRHSSIRPYHPSTSRLTTTTTKLPPEPWSFQQQTAPYPDPNAGKTVTTAYEVADSSDDESEEVVFLGSRDKGKGRAVEDSDDEVVVEVERDGALRRWDVPLEGYERGKSHVPKEVYGVSDSSDEEVVLLERRDKGKGRAMEWDRDPSVEIIEVEKTYVEEGSGELSIRAVGVPSVSEQNIGGQYDASFAAPIFVDDNGAIHQPIQNAVAGPSSQNPQTQQVLDRGYQPPPHIAVPFGNPVFPSNFESWMSDMRDVFRDALPNDINRQVQQVPIVDPGPTQTENAARPAFIETPAPAPKAGESAPVDLAGPSKMDGSRGGSSAQEGWDVGLLDGLDEEMLQAIDLAAYAEERRLAARGGILADAADEAGVRDTVAPEDAPIEVDADDADAPAAEVEETEDPKTTAFAAILEMIPDVEPDHLLALIETHLPSYGSGQIVEYLITYLFEHPEHPKVVKGKGKNNVAEGSGSGKRKADSDGAGRSTTKRRKIDYTSMERTIEEWERVIYNDLALSALQSSFPFVPLPFLRKALARHRGLYAPTHLYVVGEEARPEWERAYTRKKRGDKGKGRVRDLECESFEEEKRWLEAYAAGEVPDSQQPDDEKDAVEDDNDGEEEDEDLEDDGTFIECGCCFSSYPPDRMGQCPEAHLFCRTCLRAYASNQLGSQNPVLTCMSTVGCKIVFAPSELERILPPKLFFLYERLKQQKELKAAGLEGLEECPFCDWACVIEVSKEEDKLFRCGNEDGGCGVVSCRLCGKKEHVPKTCKEMEDDRHLDGRIAIEEAMTKALMRSCPKCGKGVFERFIYPSGSTLYAVARSAHVSFKAFIKTDGCNKMTCPQCQTLSCYICKQEIKGYDHFHTGGRRKLGGPSKCPLHDNIQIEKRHEQEVKDAYAKAVADYKRDHPDVEVGKDIKVDLPSKVPPPKAAPPAAVYEEPFMPEGRGGFWVMPPVPNGLRVEDLEIRVRLMTRQVEVARQAVGNALREVEVAHNREVEMARSREVEMQWTRLHDAEPGDPESDRQMRAASVNHAALRLRAATAAQDLRRMEGDLERLREDLTGRQARLRLWRAQQDAIREQWRQQQGQEGGGMGGRGMAEPRGNGEVDEEQLFLYGDAYVVHHMGIVLLKLPLIILDAFWMFLSGTPPNKPRPPKEHIIPDWRERFLKSLSWPGLFLRTTYWIAGMIEAALLLASMHPSHPLSRFLISTFVWSTPGSISRLRITPTFILGNVLTCIGCLLRLSCYRSLGTFFSFELSLYSDHKLIDTGPYSVVRHPSYTGLTLGILGSYLNHIQGSWVSECGFASYSNAPGLGLAIVVLWVVFSLAVIISLFLRMPNEDAMLKARFGDEWHLYLSQWCNILQ</sequence>
<evidence type="ECO:0000256" key="21">
    <source>
        <dbReference type="SAM" id="Phobius"/>
    </source>
</evidence>
<evidence type="ECO:0000256" key="13">
    <source>
        <dbReference type="ARBA" id="ARBA00022833"/>
    </source>
</evidence>
<dbReference type="SUPFAM" id="SSF57850">
    <property type="entry name" value="RING/U-box"/>
    <property type="match status" value="2"/>
</dbReference>
<reference evidence="23 24" key="1">
    <citation type="submission" date="2020-07" db="EMBL/GenBank/DDBJ databases">
        <title>Comparative genomics of pyrophilous fungi reveals a link between fire events and developmental genes.</title>
        <authorList>
            <consortium name="DOE Joint Genome Institute"/>
            <person name="Steindorff A.S."/>
            <person name="Carver A."/>
            <person name="Calhoun S."/>
            <person name="Stillman K."/>
            <person name="Liu H."/>
            <person name="Lipzen A."/>
            <person name="Pangilinan J."/>
            <person name="Labutti K."/>
            <person name="Bruns T.D."/>
            <person name="Grigoriev I.V."/>
        </authorList>
    </citation>
    <scope>NUCLEOTIDE SEQUENCE [LARGE SCALE GENOMIC DNA]</scope>
    <source>
        <strain evidence="23 24">CBS 144469</strain>
    </source>
</reference>
<dbReference type="CDD" id="cd20339">
    <property type="entry name" value="BRcat_RBR_RNF216"/>
    <property type="match status" value="1"/>
</dbReference>
<evidence type="ECO:0000256" key="1">
    <source>
        <dbReference type="ARBA" id="ARBA00004127"/>
    </source>
</evidence>
<feature type="transmembrane region" description="Helical" evidence="21">
    <location>
        <begin position="1334"/>
        <end position="1355"/>
    </location>
</feature>
<dbReference type="CDD" id="cd20353">
    <property type="entry name" value="Rcat_RBR_RNF216"/>
    <property type="match status" value="1"/>
</dbReference>
<dbReference type="Gene3D" id="1.20.120.1630">
    <property type="match status" value="1"/>
</dbReference>
<dbReference type="InterPro" id="IPR013083">
    <property type="entry name" value="Znf_RING/FYVE/PHD"/>
</dbReference>
<keyword evidence="12" id="KW-0256">Endoplasmic reticulum</keyword>
<dbReference type="PROSITE" id="PS51873">
    <property type="entry name" value="TRIAD"/>
    <property type="match status" value="1"/>
</dbReference>
<keyword evidence="14 21" id="KW-1133">Transmembrane helix</keyword>
<dbReference type="UniPathway" id="UPA00753"/>
<evidence type="ECO:0000256" key="12">
    <source>
        <dbReference type="ARBA" id="ARBA00022824"/>
    </source>
</evidence>
<dbReference type="PANTHER" id="PTHR22770:SF47">
    <property type="entry name" value="E3 UBIQUITIN-PROTEIN LIGASE RNF216"/>
    <property type="match status" value="1"/>
</dbReference>
<comment type="subcellular location">
    <subcellularLocation>
        <location evidence="1">Endomembrane system</location>
        <topology evidence="1">Multi-pass membrane protein</topology>
    </subcellularLocation>
</comment>
<proteinExistence type="predicted"/>
<comment type="pathway">
    <text evidence="2">Protein modification; protein ubiquitination.</text>
</comment>
<evidence type="ECO:0000256" key="6">
    <source>
        <dbReference type="ARBA" id="ARBA00022691"/>
    </source>
</evidence>
<feature type="region of interest" description="Disordered" evidence="20">
    <location>
        <begin position="1103"/>
        <end position="1125"/>
    </location>
</feature>
<evidence type="ECO:0000256" key="3">
    <source>
        <dbReference type="ARBA" id="ARBA00022516"/>
    </source>
</evidence>
<evidence type="ECO:0000256" key="4">
    <source>
        <dbReference type="ARBA" id="ARBA00022603"/>
    </source>
</evidence>
<keyword evidence="10" id="KW-0863">Zinc-finger</keyword>
<evidence type="ECO:0000256" key="10">
    <source>
        <dbReference type="ARBA" id="ARBA00022771"/>
    </source>
</evidence>
<dbReference type="Pfam" id="PF26200">
    <property type="entry name" value="Rcat_RNF216"/>
    <property type="match status" value="1"/>
</dbReference>
<name>A0A8H6H951_9AGAR</name>
<evidence type="ECO:0000256" key="19">
    <source>
        <dbReference type="SAM" id="Coils"/>
    </source>
</evidence>
<evidence type="ECO:0000256" key="8">
    <source>
        <dbReference type="ARBA" id="ARBA00022723"/>
    </source>
</evidence>
<dbReference type="EMBL" id="JACGCI010000166">
    <property type="protein sequence ID" value="KAF6742845.1"/>
    <property type="molecule type" value="Genomic_DNA"/>
</dbReference>
<dbReference type="InterPro" id="IPR044066">
    <property type="entry name" value="TRIAD_supradom"/>
</dbReference>
<dbReference type="InterPro" id="IPR047546">
    <property type="entry name" value="Rcat_RBR_RNF216"/>
</dbReference>
<keyword evidence="9" id="KW-0677">Repeat</keyword>
<keyword evidence="11" id="KW-0833">Ubl conjugation pathway</keyword>
<feature type="compositionally biased region" description="Acidic residues" evidence="20">
    <location>
        <begin position="627"/>
        <end position="648"/>
    </location>
</feature>
<evidence type="ECO:0000256" key="15">
    <source>
        <dbReference type="ARBA" id="ARBA00023098"/>
    </source>
</evidence>
<feature type="region of interest" description="Disordered" evidence="20">
    <location>
        <begin position="484"/>
        <end position="517"/>
    </location>
</feature>
<dbReference type="GO" id="GO:0008168">
    <property type="term" value="F:methyltransferase activity"/>
    <property type="evidence" value="ECO:0007669"/>
    <property type="project" value="UniProtKB-KW"/>
</dbReference>
<dbReference type="InterPro" id="IPR007318">
    <property type="entry name" value="Phopholipid_MeTrfase"/>
</dbReference>
<evidence type="ECO:0000256" key="9">
    <source>
        <dbReference type="ARBA" id="ARBA00022737"/>
    </source>
</evidence>
<dbReference type="GO" id="GO:0032259">
    <property type="term" value="P:methylation"/>
    <property type="evidence" value="ECO:0007669"/>
    <property type="project" value="UniProtKB-KW"/>
</dbReference>
<keyword evidence="6" id="KW-0949">S-adenosyl-L-methionine</keyword>
<feature type="region of interest" description="Disordered" evidence="20">
    <location>
        <begin position="1"/>
        <end position="74"/>
    </location>
</feature>
<feature type="compositionally biased region" description="Low complexity" evidence="20">
    <location>
        <begin position="19"/>
        <end position="30"/>
    </location>
</feature>
<feature type="region of interest" description="Disordered" evidence="20">
    <location>
        <begin position="322"/>
        <end position="353"/>
    </location>
</feature>
<keyword evidence="3" id="KW-0444">Lipid biosynthesis</keyword>
<evidence type="ECO:0000313" key="23">
    <source>
        <dbReference type="EMBL" id="KAF6742845.1"/>
    </source>
</evidence>
<evidence type="ECO:0000256" key="18">
    <source>
        <dbReference type="ARBA" id="ARBA00023264"/>
    </source>
</evidence>
<feature type="coiled-coil region" evidence="19">
    <location>
        <begin position="1062"/>
        <end position="1089"/>
    </location>
</feature>
<evidence type="ECO:0000256" key="20">
    <source>
        <dbReference type="SAM" id="MobiDB-lite"/>
    </source>
</evidence>
<dbReference type="PANTHER" id="PTHR22770">
    <property type="entry name" value="UBIQUITIN CONJUGATING ENZYME 7 INTERACTING PROTEIN-RELATED"/>
    <property type="match status" value="1"/>
</dbReference>